<feature type="region of interest" description="Disordered" evidence="9">
    <location>
        <begin position="656"/>
        <end position="708"/>
    </location>
</feature>
<dbReference type="Pfam" id="PF12202">
    <property type="entry name" value="OSR1_C"/>
    <property type="match status" value="1"/>
</dbReference>
<protein>
    <recommendedName>
        <fullName evidence="1">non-specific serine/threonine protein kinase</fullName>
        <ecNumber evidence="1">2.7.11.1</ecNumber>
    </recommendedName>
</protein>
<evidence type="ECO:0000259" key="10">
    <source>
        <dbReference type="PROSITE" id="PS50011"/>
    </source>
</evidence>
<keyword evidence="6" id="KW-0067">ATP-binding</keyword>
<dbReference type="KEGG" id="sbi:8080005"/>
<dbReference type="InterPro" id="IPR008271">
    <property type="entry name" value="Ser/Thr_kinase_AS"/>
</dbReference>
<dbReference type="Proteomes" id="UP000000768">
    <property type="component" value="Chromosome 5"/>
</dbReference>
<dbReference type="GO" id="GO:0005524">
    <property type="term" value="F:ATP binding"/>
    <property type="evidence" value="ECO:0007669"/>
    <property type="project" value="UniProtKB-KW"/>
</dbReference>
<dbReference type="PROSITE" id="PS00108">
    <property type="entry name" value="PROTEIN_KINASE_ST"/>
    <property type="match status" value="1"/>
</dbReference>
<dbReference type="GO" id="GO:0035556">
    <property type="term" value="P:intracellular signal transduction"/>
    <property type="evidence" value="ECO:0000318"/>
    <property type="project" value="GO_Central"/>
</dbReference>
<comment type="catalytic activity">
    <reaction evidence="8">
        <text>L-seryl-[protein] + ATP = O-phospho-L-seryl-[protein] + ADP + H(+)</text>
        <dbReference type="Rhea" id="RHEA:17989"/>
        <dbReference type="Rhea" id="RHEA-COMP:9863"/>
        <dbReference type="Rhea" id="RHEA-COMP:11604"/>
        <dbReference type="ChEBI" id="CHEBI:15378"/>
        <dbReference type="ChEBI" id="CHEBI:29999"/>
        <dbReference type="ChEBI" id="CHEBI:30616"/>
        <dbReference type="ChEBI" id="CHEBI:83421"/>
        <dbReference type="ChEBI" id="CHEBI:456216"/>
        <dbReference type="EC" id="2.7.11.1"/>
    </reaction>
</comment>
<feature type="compositionally biased region" description="Low complexity" evidence="9">
    <location>
        <begin position="572"/>
        <end position="585"/>
    </location>
</feature>
<dbReference type="Gene3D" id="1.10.510.10">
    <property type="entry name" value="Transferase(Phosphotransferase) domain 1"/>
    <property type="match status" value="1"/>
</dbReference>
<comment type="catalytic activity">
    <reaction evidence="7">
        <text>L-threonyl-[protein] + ATP = O-phospho-L-threonyl-[protein] + ADP + H(+)</text>
        <dbReference type="Rhea" id="RHEA:46608"/>
        <dbReference type="Rhea" id="RHEA-COMP:11060"/>
        <dbReference type="Rhea" id="RHEA-COMP:11605"/>
        <dbReference type="ChEBI" id="CHEBI:15378"/>
        <dbReference type="ChEBI" id="CHEBI:30013"/>
        <dbReference type="ChEBI" id="CHEBI:30616"/>
        <dbReference type="ChEBI" id="CHEBI:61977"/>
        <dbReference type="ChEBI" id="CHEBI:456216"/>
        <dbReference type="EC" id="2.7.11.1"/>
    </reaction>
</comment>
<dbReference type="Gramene" id="OQU82718">
    <property type="protein sequence ID" value="OQU82718"/>
    <property type="gene ID" value="SORBI_3005G012200"/>
</dbReference>
<dbReference type="InterPro" id="IPR000719">
    <property type="entry name" value="Prot_kinase_dom"/>
</dbReference>
<evidence type="ECO:0000256" key="8">
    <source>
        <dbReference type="ARBA" id="ARBA00048679"/>
    </source>
</evidence>
<dbReference type="Pfam" id="PF00069">
    <property type="entry name" value="Pkinase"/>
    <property type="match status" value="1"/>
</dbReference>
<evidence type="ECO:0000313" key="12">
    <source>
        <dbReference type="Proteomes" id="UP000000768"/>
    </source>
</evidence>
<dbReference type="GO" id="GO:0005737">
    <property type="term" value="C:cytoplasm"/>
    <property type="evidence" value="ECO:0000318"/>
    <property type="project" value="GO_Central"/>
</dbReference>
<evidence type="ECO:0000256" key="1">
    <source>
        <dbReference type="ARBA" id="ARBA00012513"/>
    </source>
</evidence>
<dbReference type="SUPFAM" id="SSF56112">
    <property type="entry name" value="Protein kinase-like (PK-like)"/>
    <property type="match status" value="1"/>
</dbReference>
<evidence type="ECO:0000256" key="7">
    <source>
        <dbReference type="ARBA" id="ARBA00047899"/>
    </source>
</evidence>
<dbReference type="CDD" id="cd13983">
    <property type="entry name" value="STKc_WNK"/>
    <property type="match status" value="1"/>
</dbReference>
<dbReference type="OrthoDB" id="4062651at2759"/>
<sequence>MSVTRRCGGRRRPERAAGVLGDNGYVETDPTGRYGRFDELLGKGAMKSVYRGFDEERGVEVAWNQASLADVLRSPDAVQRMYSEVQLLSSLRHDGIIGFHASWVDVAGRSFNFITELFSSGTLRSYRLRYPRVSLRAVRSWARQLLAGLAYLHARDPPVIHRDLKCDNIFVNGHQGQVKIGDLGLAAVLGRRGGAAHSVIGTPEFMAPEMYDEEYDERVDVYAFGMCMLEMLTVEYPYSECSNPAQIYKKVTAGRLPDAFYRIDDDDARRFIGRCLVPAANRPSAAELLLDPFLLDRHHVVAAAAGTVPSSVPPPPSLPAAVAAAGAPPPSTCSSSADDVVSASSSSLDDDEGEHHHEPPQHPPPPPRSEMTITGKLNAEEDTIFLKVQIADEATGHARNIYFPFDMASDTAAEVAQEMVKELDITDRDASEIAAMIQQEIGRLLPGRAQQQQQQHEYTYAGRDDDDENDEERPPPFCCYLSSSPASSHGSHCGVGPYGFPGQRGGGWSKDHHHWYALSDNDDDMSSVHSGKYSPLHYASGADEAEEPMPTCCTGTGSSKTRFGGGGGGGSSSAAAQLARQLQRQCSMSVSPQHAGRPRRREDDDDGTGTSRRRRMTRNRSMVDMRSQLLHRTLVEELNRRLFFNTVGAVENIGFRAPTTTSPSASSSSVSAAARGRGGLDHRGRRGGGNGNGNGKQQLDDKQQYFML</sequence>
<dbReference type="EMBL" id="CM000764">
    <property type="protein sequence ID" value="OQU82718.1"/>
    <property type="molecule type" value="Genomic_DNA"/>
</dbReference>
<dbReference type="Gene3D" id="3.10.20.90">
    <property type="entry name" value="Phosphatidylinositol 3-kinase Catalytic Subunit, Chain A, domain 1"/>
    <property type="match status" value="1"/>
</dbReference>
<dbReference type="InterPro" id="IPR011009">
    <property type="entry name" value="Kinase-like_dom_sf"/>
</dbReference>
<dbReference type="Gramene" id="OQU82715">
    <property type="protein sequence ID" value="OQU82715"/>
    <property type="gene ID" value="SORBI_3005G012200"/>
</dbReference>
<dbReference type="eggNOG" id="KOG0584">
    <property type="taxonomic scope" value="Eukaryota"/>
</dbReference>
<dbReference type="EMBL" id="CM000764">
    <property type="protein sequence ID" value="OQU82715.1"/>
    <property type="molecule type" value="Genomic_DNA"/>
</dbReference>
<evidence type="ECO:0000256" key="6">
    <source>
        <dbReference type="ARBA" id="ARBA00022840"/>
    </source>
</evidence>
<keyword evidence="12" id="KW-1185">Reference proteome</keyword>
<keyword evidence="2" id="KW-0723">Serine/threonine-protein kinase</keyword>
<keyword evidence="4" id="KW-0547">Nucleotide-binding</keyword>
<dbReference type="GO" id="GO:0004674">
    <property type="term" value="F:protein serine/threonine kinase activity"/>
    <property type="evidence" value="ECO:0000318"/>
    <property type="project" value="GO_Central"/>
</dbReference>
<evidence type="ECO:0000256" key="9">
    <source>
        <dbReference type="SAM" id="MobiDB-lite"/>
    </source>
</evidence>
<dbReference type="FunFam" id="3.30.200.20:FF:000075">
    <property type="entry name" value="Probable serine/threonine-protein kinase WNK1"/>
    <property type="match status" value="1"/>
</dbReference>
<dbReference type="HOGENOM" id="CLU_000288_142_1_1"/>
<reference evidence="11 12" key="1">
    <citation type="journal article" date="2009" name="Nature">
        <title>The Sorghum bicolor genome and the diversification of grasses.</title>
        <authorList>
            <person name="Paterson A.H."/>
            <person name="Bowers J.E."/>
            <person name="Bruggmann R."/>
            <person name="Dubchak I."/>
            <person name="Grimwood J."/>
            <person name="Gundlach H."/>
            <person name="Haberer G."/>
            <person name="Hellsten U."/>
            <person name="Mitros T."/>
            <person name="Poliakov A."/>
            <person name="Schmutz J."/>
            <person name="Spannagl M."/>
            <person name="Tang H."/>
            <person name="Wang X."/>
            <person name="Wicker T."/>
            <person name="Bharti A.K."/>
            <person name="Chapman J."/>
            <person name="Feltus F.A."/>
            <person name="Gowik U."/>
            <person name="Grigoriev I.V."/>
            <person name="Lyons E."/>
            <person name="Maher C.A."/>
            <person name="Martis M."/>
            <person name="Narechania A."/>
            <person name="Otillar R.P."/>
            <person name="Penning B.W."/>
            <person name="Salamov A.A."/>
            <person name="Wang Y."/>
            <person name="Zhang L."/>
            <person name="Carpita N.C."/>
            <person name="Freeling M."/>
            <person name="Gingle A.R."/>
            <person name="Hash C.T."/>
            <person name="Keller B."/>
            <person name="Klein P."/>
            <person name="Kresovich S."/>
            <person name="McCann M.C."/>
            <person name="Ming R."/>
            <person name="Peterson D.G."/>
            <person name="Mehboob-ur-Rahman"/>
            <person name="Ware D."/>
            <person name="Westhoff P."/>
            <person name="Mayer K.F."/>
            <person name="Messing J."/>
            <person name="Rokhsar D.S."/>
        </authorList>
    </citation>
    <scope>NUCLEOTIDE SEQUENCE [LARGE SCALE GENOMIC DNA]</scope>
    <source>
        <strain evidence="12">cv. BTx623</strain>
    </source>
</reference>
<reference evidence="12" key="3">
    <citation type="journal article" date="2018" name="Plant J.">
        <title>The Sorghum bicolor reference genome: improved assembly, gene annotations, a transcriptome atlas, and signatures of genome organization.</title>
        <authorList>
            <person name="McCormick R.F."/>
            <person name="Truong S.K."/>
            <person name="Sreedasyam A."/>
            <person name="Jenkins J."/>
            <person name="Shu S."/>
            <person name="Sims D."/>
            <person name="Kennedy M."/>
            <person name="Amirebrahimi M."/>
            <person name="Weers B.D."/>
            <person name="McKinley B."/>
            <person name="Mattison A."/>
            <person name="Morishige D.T."/>
            <person name="Grimwood J."/>
            <person name="Schmutz J."/>
            <person name="Mullet J.E."/>
        </authorList>
    </citation>
    <scope>NUCLEOTIDE SEQUENCE [LARGE SCALE GENOMIC DNA]</scope>
    <source>
        <strain evidence="12">cv. BTx623</strain>
    </source>
</reference>
<feature type="compositionally biased region" description="Basic and acidic residues" evidence="9">
    <location>
        <begin position="698"/>
        <end position="708"/>
    </location>
</feature>
<dbReference type="ExpressionAtlas" id="C5Y3F8">
    <property type="expression patterns" value="baseline and differential"/>
</dbReference>
<accession>C5Y3F8</accession>
<feature type="compositionally biased region" description="Low complexity" evidence="9">
    <location>
        <begin position="657"/>
        <end position="675"/>
    </location>
</feature>
<dbReference type="InterPro" id="IPR050588">
    <property type="entry name" value="WNK_Ser-Thr_kinase"/>
</dbReference>
<name>C5Y3F8_SORBI</name>
<dbReference type="PANTHER" id="PTHR13902">
    <property type="entry name" value="SERINE/THREONINE-PROTEIN KINASE WNK WITH NO LYSINE -RELATED"/>
    <property type="match status" value="1"/>
</dbReference>
<reference evidence="11" key="2">
    <citation type="submission" date="2017-02" db="EMBL/GenBank/DDBJ databases">
        <title>WGS assembly of Sorghum bicolor.</title>
        <authorList>
            <person name="Paterson A."/>
            <person name="Mullet J."/>
            <person name="Bowers J."/>
            <person name="Bruggmann R."/>
            <person name="Dubchak I."/>
            <person name="Grimwood J."/>
            <person name="Gundlach H."/>
            <person name="Haberer G."/>
            <person name="Hellsten U."/>
            <person name="Mitros T."/>
            <person name="Poliakov A."/>
            <person name="Schmutz J."/>
            <person name="Spannagl M."/>
            <person name="Tang H."/>
            <person name="Wang X."/>
            <person name="Wicker T."/>
            <person name="Bharti A."/>
            <person name="Chapman J."/>
            <person name="Feltus F."/>
            <person name="Gowik U."/>
            <person name="Grigoriev I."/>
            <person name="Lyons E."/>
            <person name="Maher C."/>
            <person name="Martis M."/>
            <person name="Narechania A."/>
            <person name="Otillar R."/>
            <person name="Penning B."/>
            <person name="Salamov A."/>
            <person name="Wang Y."/>
            <person name="Zhang L."/>
            <person name="Carpita N."/>
            <person name="Freeling M."/>
            <person name="Gingle A."/>
            <person name="Hash C."/>
            <person name="Keller B."/>
            <person name="Klein P."/>
            <person name="Kresovich S."/>
            <person name="Mccann M."/>
            <person name="Ming R."/>
            <person name="Peterson D."/>
            <person name="Rahman M."/>
            <person name="Ware D."/>
            <person name="Westhoff P."/>
            <person name="Mayer K."/>
            <person name="Messing J."/>
            <person name="Sims D."/>
            <person name="Jenkins J."/>
            <person name="Shu S."/>
            <person name="Rokhsar D."/>
        </authorList>
    </citation>
    <scope>NUCLEOTIDE SEQUENCE</scope>
</reference>
<feature type="region of interest" description="Disordered" evidence="9">
    <location>
        <begin position="319"/>
        <end position="372"/>
    </location>
</feature>
<dbReference type="InterPro" id="IPR024678">
    <property type="entry name" value="Kinase_OSR1/WNK_CCT"/>
</dbReference>
<dbReference type="FunCoup" id="C5Y3F8">
    <property type="interactions" value="1258"/>
</dbReference>
<dbReference type="InParanoid" id="C5Y3F8"/>
<proteinExistence type="predicted"/>
<keyword evidence="3" id="KW-0808">Transferase</keyword>
<dbReference type="Gene3D" id="3.30.200.20">
    <property type="entry name" value="Phosphorylase Kinase, domain 1"/>
    <property type="match status" value="1"/>
</dbReference>
<dbReference type="Gramene" id="EES09126">
    <property type="protein sequence ID" value="EES09126"/>
    <property type="gene ID" value="SORBI_3005G012200"/>
</dbReference>
<dbReference type="SMART" id="SM00220">
    <property type="entry name" value="S_TKc"/>
    <property type="match status" value="1"/>
</dbReference>
<evidence type="ECO:0000256" key="4">
    <source>
        <dbReference type="ARBA" id="ARBA00022741"/>
    </source>
</evidence>
<evidence type="ECO:0000256" key="2">
    <source>
        <dbReference type="ARBA" id="ARBA00022527"/>
    </source>
</evidence>
<keyword evidence="5" id="KW-0418">Kinase</keyword>
<evidence type="ECO:0000313" key="11">
    <source>
        <dbReference type="EMBL" id="EES09126.1"/>
    </source>
</evidence>
<dbReference type="FunFam" id="1.10.510.10:FF:000046">
    <property type="entry name" value="probable serine/threonine-protein kinase WNK9"/>
    <property type="match status" value="1"/>
</dbReference>
<evidence type="ECO:0000256" key="3">
    <source>
        <dbReference type="ARBA" id="ARBA00022679"/>
    </source>
</evidence>
<dbReference type="EMBL" id="CM000764">
    <property type="protein sequence ID" value="EES09126.1"/>
    <property type="molecule type" value="Genomic_DNA"/>
</dbReference>
<feature type="domain" description="Protein kinase" evidence="10">
    <location>
        <begin position="35"/>
        <end position="294"/>
    </location>
</feature>
<dbReference type="EC" id="2.7.11.1" evidence="1"/>
<gene>
    <name evidence="11" type="ORF">SORBI_3005G012200</name>
</gene>
<organism evidence="11 12">
    <name type="scientific">Sorghum bicolor</name>
    <name type="common">Sorghum</name>
    <name type="synonym">Sorghum vulgare</name>
    <dbReference type="NCBI Taxonomy" id="4558"/>
    <lineage>
        <taxon>Eukaryota</taxon>
        <taxon>Viridiplantae</taxon>
        <taxon>Streptophyta</taxon>
        <taxon>Embryophyta</taxon>
        <taxon>Tracheophyta</taxon>
        <taxon>Spermatophyta</taxon>
        <taxon>Magnoliopsida</taxon>
        <taxon>Liliopsida</taxon>
        <taxon>Poales</taxon>
        <taxon>Poaceae</taxon>
        <taxon>PACMAD clade</taxon>
        <taxon>Panicoideae</taxon>
        <taxon>Andropogonodae</taxon>
        <taxon>Andropogoneae</taxon>
        <taxon>Sorghinae</taxon>
        <taxon>Sorghum</taxon>
    </lineage>
</organism>
<feature type="compositionally biased region" description="Low complexity" evidence="9">
    <location>
        <begin position="319"/>
        <end position="347"/>
    </location>
</feature>
<dbReference type="AlphaFoldDB" id="C5Y3F8"/>
<feature type="region of interest" description="Disordered" evidence="9">
    <location>
        <begin position="545"/>
        <end position="624"/>
    </location>
</feature>
<evidence type="ECO:0000256" key="5">
    <source>
        <dbReference type="ARBA" id="ARBA00022777"/>
    </source>
</evidence>
<dbReference type="PROSITE" id="PS50011">
    <property type="entry name" value="PROTEIN_KINASE_DOM"/>
    <property type="match status" value="1"/>
</dbReference>